<evidence type="ECO:0000256" key="2">
    <source>
        <dbReference type="ARBA" id="ARBA00022679"/>
    </source>
</evidence>
<accession>A0AAF0J1X1</accession>
<dbReference type="InterPro" id="IPR050858">
    <property type="entry name" value="Mal-CoA-ACP_Trans/PKS_FabD"/>
</dbReference>
<evidence type="ECO:0000256" key="1">
    <source>
        <dbReference type="ARBA" id="ARBA00013258"/>
    </source>
</evidence>
<organism evidence="7 8">
    <name type="scientific">Malassezia equina</name>
    <dbReference type="NCBI Taxonomy" id="1381935"/>
    <lineage>
        <taxon>Eukaryota</taxon>
        <taxon>Fungi</taxon>
        <taxon>Dikarya</taxon>
        <taxon>Basidiomycota</taxon>
        <taxon>Ustilaginomycotina</taxon>
        <taxon>Malasseziomycetes</taxon>
        <taxon>Malasseziales</taxon>
        <taxon>Malasseziaceae</taxon>
        <taxon>Malassezia</taxon>
    </lineage>
</organism>
<reference evidence="7" key="1">
    <citation type="submission" date="2023-03" db="EMBL/GenBank/DDBJ databases">
        <title>Mating type loci evolution in Malassezia.</title>
        <authorList>
            <person name="Coelho M.A."/>
        </authorList>
    </citation>
    <scope>NUCLEOTIDE SEQUENCE</scope>
    <source>
        <strain evidence="7">CBS 12830</strain>
    </source>
</reference>
<feature type="domain" description="Malonyl-CoA:ACP transacylase (MAT)" evidence="6">
    <location>
        <begin position="148"/>
        <end position="564"/>
    </location>
</feature>
<dbReference type="Proteomes" id="UP001214415">
    <property type="component" value="Chromosome 1"/>
</dbReference>
<dbReference type="GO" id="GO:0006633">
    <property type="term" value="P:fatty acid biosynthetic process"/>
    <property type="evidence" value="ECO:0007669"/>
    <property type="project" value="InterPro"/>
</dbReference>
<dbReference type="Gene3D" id="3.40.366.10">
    <property type="entry name" value="Malonyl-Coenzyme A Acyl Carrier Protein, domain 2"/>
    <property type="match status" value="2"/>
</dbReference>
<evidence type="ECO:0000259" key="6">
    <source>
        <dbReference type="SMART" id="SM00827"/>
    </source>
</evidence>
<feature type="region of interest" description="Disordered" evidence="5">
    <location>
        <begin position="13"/>
        <end position="43"/>
    </location>
</feature>
<evidence type="ECO:0000313" key="8">
    <source>
        <dbReference type="Proteomes" id="UP001214415"/>
    </source>
</evidence>
<dbReference type="GO" id="GO:0004312">
    <property type="term" value="F:fatty acid synthase activity"/>
    <property type="evidence" value="ECO:0007669"/>
    <property type="project" value="InterPro"/>
</dbReference>
<dbReference type="PANTHER" id="PTHR42681">
    <property type="entry name" value="MALONYL-COA-ACYL CARRIER PROTEIN TRANSACYLASE, MITOCHONDRIAL"/>
    <property type="match status" value="1"/>
</dbReference>
<dbReference type="SUPFAM" id="SSF52151">
    <property type="entry name" value="FabD/lysophospholipase-like"/>
    <property type="match status" value="1"/>
</dbReference>
<dbReference type="InterPro" id="IPR001227">
    <property type="entry name" value="Ac_transferase_dom_sf"/>
</dbReference>
<dbReference type="GO" id="GO:0004314">
    <property type="term" value="F:[acyl-carrier-protein] S-malonyltransferase activity"/>
    <property type="evidence" value="ECO:0007669"/>
    <property type="project" value="UniProtKB-EC"/>
</dbReference>
<feature type="compositionally biased region" description="Basic and acidic residues" evidence="5">
    <location>
        <begin position="21"/>
        <end position="31"/>
    </location>
</feature>
<dbReference type="EMBL" id="CP119900">
    <property type="protein sequence ID" value="WFD21445.1"/>
    <property type="molecule type" value="Genomic_DNA"/>
</dbReference>
<dbReference type="GO" id="GO:0005835">
    <property type="term" value="C:fatty acid synthase complex"/>
    <property type="evidence" value="ECO:0007669"/>
    <property type="project" value="InterPro"/>
</dbReference>
<feature type="region of interest" description="Disordered" evidence="5">
    <location>
        <begin position="69"/>
        <end position="107"/>
    </location>
</feature>
<dbReference type="EC" id="2.3.1.39" evidence="1"/>
<dbReference type="InterPro" id="IPR003965">
    <property type="entry name" value="Fatty_acid_synthase"/>
</dbReference>
<comment type="catalytic activity">
    <reaction evidence="4">
        <text>holo-[ACP] + malonyl-CoA = malonyl-[ACP] + CoA</text>
        <dbReference type="Rhea" id="RHEA:41792"/>
        <dbReference type="Rhea" id="RHEA-COMP:9623"/>
        <dbReference type="Rhea" id="RHEA-COMP:9685"/>
        <dbReference type="ChEBI" id="CHEBI:57287"/>
        <dbReference type="ChEBI" id="CHEBI:57384"/>
        <dbReference type="ChEBI" id="CHEBI:64479"/>
        <dbReference type="ChEBI" id="CHEBI:78449"/>
        <dbReference type="EC" id="2.3.1.39"/>
    </reaction>
</comment>
<evidence type="ECO:0000256" key="4">
    <source>
        <dbReference type="ARBA" id="ARBA00048462"/>
    </source>
</evidence>
<dbReference type="InterPro" id="IPR014043">
    <property type="entry name" value="Acyl_transferase_dom"/>
</dbReference>
<dbReference type="InterPro" id="IPR016035">
    <property type="entry name" value="Acyl_Trfase/lysoPLipase"/>
</dbReference>
<feature type="compositionally biased region" description="Polar residues" evidence="5">
    <location>
        <begin position="32"/>
        <end position="42"/>
    </location>
</feature>
<dbReference type="SMART" id="SM00827">
    <property type="entry name" value="PKS_AT"/>
    <property type="match status" value="1"/>
</dbReference>
<protein>
    <recommendedName>
        <fullName evidence="1">[acyl-carrier-protein] S-malonyltransferase</fullName>
        <ecNumber evidence="1">2.3.1.39</ecNumber>
    </recommendedName>
</protein>
<dbReference type="PANTHER" id="PTHR42681:SF1">
    <property type="entry name" value="MALONYL-COA-ACYL CARRIER PROTEIN TRANSACYLASE, MITOCHONDRIAL"/>
    <property type="match status" value="1"/>
</dbReference>
<dbReference type="Gene3D" id="3.30.70.250">
    <property type="entry name" value="Malonyl-CoA ACP transacylase, ACP-binding"/>
    <property type="match status" value="1"/>
</dbReference>
<name>A0AAF0J1X1_9BASI</name>
<feature type="compositionally biased region" description="Basic and acidic residues" evidence="5">
    <location>
        <begin position="74"/>
        <end position="86"/>
    </location>
</feature>
<keyword evidence="3 7" id="KW-0012">Acyltransferase</keyword>
<evidence type="ECO:0000256" key="3">
    <source>
        <dbReference type="ARBA" id="ARBA00023315"/>
    </source>
</evidence>
<keyword evidence="8" id="KW-1185">Reference proteome</keyword>
<dbReference type="PRINTS" id="PR01483">
    <property type="entry name" value="FASYNTHASE"/>
</dbReference>
<sequence>MLPRRVPVFVPGQRLSRRHYSTRDDDHDNQGPRRSQAMTASMVSGRANPVQFVRAREGKGAVMNYGMRRRSPARRNEISDEVESRRQLAPGARRPLPEAQTFSLPSSSFNASSWVSSGVAPPLAGRNAAGVGEGYAGRSIERKPTALILPGQGSQHVTMAHDLYNEYKAAREVWEEAEYHLSSFFQGKPVQGAPDHPLRDAFEQQLLQGQALDRHVRPPGANRSPGWFTDMVFGGSQLELTRPENAMPAILTVTLSFMRVLRREFGVDLIKDHIHWAAGHGSGVYGSLIATKSLLFCDALRAVRYRGLEAARCLEHHPILFPEGCERPASMFETWGFTNISSGKGGQLHVTSDDVTRDQPQKAHWRGTQVSAIVLRPGMLDRALQEVQALQHEIEQGAVPGIAPQEFVATANINSQVQIVLAGTTVGVNYACDRLNFRGIGARAVNLPVSGPYHTSFVDEAAHAYGRVVDVLPIEPPSSSMRLISSVDGREIKTVDELRHDLRIALNKPVCWLKTIDTLVSQGVKRFVCLGPGRTIAQQLSRELGLREQARVKAAGPHALARKGTLDEEASEFEVWSIATAEGLNQLVSAVRGLSPAPPP</sequence>
<proteinExistence type="predicted"/>
<dbReference type="GO" id="GO:0005739">
    <property type="term" value="C:mitochondrion"/>
    <property type="evidence" value="ECO:0007669"/>
    <property type="project" value="TreeGrafter"/>
</dbReference>
<gene>
    <name evidence="7" type="primary">MCT1</name>
    <name evidence="7" type="ORF">MEQU1_000094</name>
</gene>
<dbReference type="AlphaFoldDB" id="A0AAF0J1X1"/>
<evidence type="ECO:0000313" key="7">
    <source>
        <dbReference type="EMBL" id="WFD21445.1"/>
    </source>
</evidence>
<evidence type="ECO:0000256" key="5">
    <source>
        <dbReference type="SAM" id="MobiDB-lite"/>
    </source>
</evidence>
<keyword evidence="2 7" id="KW-0808">Transferase</keyword>